<protein>
    <submittedName>
        <fullName evidence="1">Uncharacterized protein</fullName>
    </submittedName>
</protein>
<dbReference type="HOGENOM" id="CLU_652171_0_0_1"/>
<dbReference type="EMBL" id="KN846957">
    <property type="protein sequence ID" value="KIW70235.1"/>
    <property type="molecule type" value="Genomic_DNA"/>
</dbReference>
<name>A0A0D2FUM7_9EURO</name>
<gene>
    <name evidence="1" type="ORF">PV04_02525</name>
</gene>
<evidence type="ECO:0000313" key="2">
    <source>
        <dbReference type="Proteomes" id="UP000054266"/>
    </source>
</evidence>
<accession>A0A0D2FUM7</accession>
<evidence type="ECO:0000313" key="1">
    <source>
        <dbReference type="EMBL" id="KIW70235.1"/>
    </source>
</evidence>
<dbReference type="AlphaFoldDB" id="A0A0D2FUM7"/>
<keyword evidence="2" id="KW-1185">Reference proteome</keyword>
<organism evidence="1 2">
    <name type="scientific">Phialophora macrospora</name>
    <dbReference type="NCBI Taxonomy" id="1851006"/>
    <lineage>
        <taxon>Eukaryota</taxon>
        <taxon>Fungi</taxon>
        <taxon>Dikarya</taxon>
        <taxon>Ascomycota</taxon>
        <taxon>Pezizomycotina</taxon>
        <taxon>Eurotiomycetes</taxon>
        <taxon>Chaetothyriomycetidae</taxon>
        <taxon>Chaetothyriales</taxon>
        <taxon>Herpotrichiellaceae</taxon>
        <taxon>Phialophora</taxon>
    </lineage>
</organism>
<dbReference type="Proteomes" id="UP000054266">
    <property type="component" value="Unassembled WGS sequence"/>
</dbReference>
<reference evidence="1 2" key="1">
    <citation type="submission" date="2015-01" db="EMBL/GenBank/DDBJ databases">
        <title>The Genome Sequence of Capronia semiimmersa CBS27337.</title>
        <authorList>
            <consortium name="The Broad Institute Genomics Platform"/>
            <person name="Cuomo C."/>
            <person name="de Hoog S."/>
            <person name="Gorbushina A."/>
            <person name="Stielow B."/>
            <person name="Teixiera M."/>
            <person name="Abouelleil A."/>
            <person name="Chapman S.B."/>
            <person name="Priest M."/>
            <person name="Young S.K."/>
            <person name="Wortman J."/>
            <person name="Nusbaum C."/>
            <person name="Birren B."/>
        </authorList>
    </citation>
    <scope>NUCLEOTIDE SEQUENCE [LARGE SCALE GENOMIC DNA]</scope>
    <source>
        <strain evidence="1 2">CBS 27337</strain>
    </source>
</reference>
<proteinExistence type="predicted"/>
<sequence length="407" mass="45926">MSTVRFFDSTPHIVRYGMQNEREGKSWMLFWRNAVCFRVSVSREDVHGTPFAMKWLELNKENRARLEGMETWTERWNALCDRIIGQCMPVLQELAPPSRQWTTLEDHLRTPAYELKMVADQKTGDAVATITRGPVEKPSYEHHLLPFSDFTSLPAGLPRYRAQDLIVLGQEKDWRHPPAKVQTHDGEVLYFRPCNKPSRNMSKGGEISNASLNNINAYFLLQSNSADCVDGRIPKLLGVVVSDASGDPEGPDAATQPSGDAKKKESLVAGILLTYVSKAKRWAVVEKDCADQTSSAELRKCKEKWREQIASAVQLLHERGIAIGGRLDSDNPWFYINRYTVYIAPIESEGDAGHVNRATLLAADAWLMLETTCTTLPTGDQQQEQAKQEFEEQKAADWKAVDKLFQV</sequence>